<evidence type="ECO:0000256" key="1">
    <source>
        <dbReference type="ARBA" id="ARBA00004141"/>
    </source>
</evidence>
<comment type="subcellular location">
    <subcellularLocation>
        <location evidence="1">Membrane</location>
        <topology evidence="1">Multi-pass membrane protein</topology>
    </subcellularLocation>
</comment>
<keyword evidence="3 6" id="KW-0812">Transmembrane</keyword>
<dbReference type="AlphaFoldDB" id="A0A1G1Z490"/>
<evidence type="ECO:0000256" key="2">
    <source>
        <dbReference type="ARBA" id="ARBA00009773"/>
    </source>
</evidence>
<feature type="transmembrane region" description="Helical" evidence="6">
    <location>
        <begin position="155"/>
        <end position="173"/>
    </location>
</feature>
<evidence type="ECO:0000313" key="7">
    <source>
        <dbReference type="EMBL" id="OGY59344.1"/>
    </source>
</evidence>
<feature type="transmembrane region" description="Helical" evidence="6">
    <location>
        <begin position="211"/>
        <end position="230"/>
    </location>
</feature>
<dbReference type="GO" id="GO:0016020">
    <property type="term" value="C:membrane"/>
    <property type="evidence" value="ECO:0007669"/>
    <property type="project" value="UniProtKB-SubCell"/>
</dbReference>
<reference evidence="7 8" key="1">
    <citation type="journal article" date="2016" name="Nat. Commun.">
        <title>Thousands of microbial genomes shed light on interconnected biogeochemical processes in an aquifer system.</title>
        <authorList>
            <person name="Anantharaman K."/>
            <person name="Brown C.T."/>
            <person name="Hug L.A."/>
            <person name="Sharon I."/>
            <person name="Castelle C.J."/>
            <person name="Probst A.J."/>
            <person name="Thomas B.C."/>
            <person name="Singh A."/>
            <person name="Wilkins M.J."/>
            <person name="Karaoz U."/>
            <person name="Brodie E.L."/>
            <person name="Williams K.H."/>
            <person name="Hubbard S.S."/>
            <person name="Banfield J.F."/>
        </authorList>
    </citation>
    <scope>NUCLEOTIDE SEQUENCE [LARGE SCALE GENOMIC DNA]</scope>
</reference>
<evidence type="ECO:0000256" key="5">
    <source>
        <dbReference type="ARBA" id="ARBA00023136"/>
    </source>
</evidence>
<evidence type="ECO:0008006" key="9">
    <source>
        <dbReference type="Google" id="ProtNLM"/>
    </source>
</evidence>
<dbReference type="Pfam" id="PF01594">
    <property type="entry name" value="AI-2E_transport"/>
    <property type="match status" value="1"/>
</dbReference>
<feature type="transmembrane region" description="Helical" evidence="6">
    <location>
        <begin position="270"/>
        <end position="287"/>
    </location>
</feature>
<dbReference type="EMBL" id="MHIX01000017">
    <property type="protein sequence ID" value="OGY59344.1"/>
    <property type="molecule type" value="Genomic_DNA"/>
</dbReference>
<gene>
    <name evidence="7" type="ORF">A3F24_00645</name>
</gene>
<dbReference type="PANTHER" id="PTHR21716:SF4">
    <property type="entry name" value="TRANSMEMBRANE PROTEIN 245"/>
    <property type="match status" value="1"/>
</dbReference>
<evidence type="ECO:0000256" key="6">
    <source>
        <dbReference type="SAM" id="Phobius"/>
    </source>
</evidence>
<evidence type="ECO:0000256" key="4">
    <source>
        <dbReference type="ARBA" id="ARBA00022989"/>
    </source>
</evidence>
<evidence type="ECO:0000256" key="3">
    <source>
        <dbReference type="ARBA" id="ARBA00022692"/>
    </source>
</evidence>
<feature type="transmembrane region" description="Helical" evidence="6">
    <location>
        <begin position="63"/>
        <end position="85"/>
    </location>
</feature>
<organism evidence="7 8">
    <name type="scientific">Candidatus Colwellbacteria bacterium RIFCSPHIGHO2_12_FULL_44_17</name>
    <dbReference type="NCBI Taxonomy" id="1797689"/>
    <lineage>
        <taxon>Bacteria</taxon>
        <taxon>Candidatus Colwelliibacteriota</taxon>
    </lineage>
</organism>
<dbReference type="STRING" id="1797689.A3F24_00645"/>
<feature type="transmembrane region" description="Helical" evidence="6">
    <location>
        <begin position="236"/>
        <end position="258"/>
    </location>
</feature>
<dbReference type="PANTHER" id="PTHR21716">
    <property type="entry name" value="TRANSMEMBRANE PROTEIN"/>
    <property type="match status" value="1"/>
</dbReference>
<dbReference type="InterPro" id="IPR002549">
    <property type="entry name" value="AI-2E-like"/>
</dbReference>
<feature type="transmembrane region" description="Helical" evidence="6">
    <location>
        <begin position="307"/>
        <end position="335"/>
    </location>
</feature>
<keyword evidence="5 6" id="KW-0472">Membrane</keyword>
<comment type="caution">
    <text evidence="7">The sequence shown here is derived from an EMBL/GenBank/DDBJ whole genome shotgun (WGS) entry which is preliminary data.</text>
</comment>
<evidence type="ECO:0000313" key="8">
    <source>
        <dbReference type="Proteomes" id="UP000178515"/>
    </source>
</evidence>
<name>A0A1G1Z490_9BACT</name>
<keyword evidence="4 6" id="KW-1133">Transmembrane helix</keyword>
<protein>
    <recommendedName>
        <fullName evidence="9">AI-2E family transporter</fullName>
    </recommendedName>
</protein>
<accession>A0A1G1Z490</accession>
<dbReference type="Proteomes" id="UP000178515">
    <property type="component" value="Unassembled WGS sequence"/>
</dbReference>
<sequence length="354" mass="39023">MQFKTFQHVLFIGALTGVSVIFLWVLAPYFYPVFWAAVLAIVFNPLQRFWLKRTKERITLATLLTMLCIVLAVLIPLGLLSTAVVKESINVYQNVTSDPAFFEKSLDNLTDNAVIGKQLINAGIDKELIAEKISENAKSIIGYVITHAAAVGQGAIKFIVNFFIMLYVLYYFLKYGRFLVDKLIRLLPIGDKKEKHLFEKFASTTRATIKGTLVIGIIQGILGGLLFWIVGINAPVIWGAVMAVFSILPAVGPMLVWAPTGIILLATGNAWQGILVLIFGALVIGTIDNILRPPLVGKDTEMPDVFILLSTLGGLTVFGISGFVIGPIIAAFFLAMWHMFEEEYQGDLIENNPQ</sequence>
<proteinExistence type="inferred from homology"/>
<comment type="similarity">
    <text evidence="2">Belongs to the autoinducer-2 exporter (AI-2E) (TC 2.A.86) family.</text>
</comment>